<feature type="compositionally biased region" description="Basic and acidic residues" evidence="1">
    <location>
        <begin position="11"/>
        <end position="20"/>
    </location>
</feature>
<evidence type="ECO:0000313" key="2">
    <source>
        <dbReference type="EMBL" id="MFB9782892.1"/>
    </source>
</evidence>
<evidence type="ECO:0000313" key="3">
    <source>
        <dbReference type="Proteomes" id="UP001589587"/>
    </source>
</evidence>
<reference evidence="2 3" key="1">
    <citation type="submission" date="2024-09" db="EMBL/GenBank/DDBJ databases">
        <authorList>
            <person name="Sun Q."/>
            <person name="Mori K."/>
        </authorList>
    </citation>
    <scope>NUCLEOTIDE SEQUENCE [LARGE SCALE GENOMIC DNA]</scope>
    <source>
        <strain evidence="2 3">JCM 11411</strain>
    </source>
</reference>
<name>A0ABV5XKA0_9NOCA</name>
<feature type="region of interest" description="Disordered" evidence="1">
    <location>
        <begin position="1"/>
        <end position="20"/>
    </location>
</feature>
<dbReference type="Proteomes" id="UP001589587">
    <property type="component" value="Unassembled WGS sequence"/>
</dbReference>
<protein>
    <submittedName>
        <fullName evidence="2">Uncharacterized protein</fullName>
    </submittedName>
</protein>
<dbReference type="EMBL" id="JBHMAS010000055">
    <property type="protein sequence ID" value="MFB9782892.1"/>
    <property type="molecule type" value="Genomic_DNA"/>
</dbReference>
<proteinExistence type="predicted"/>
<sequence>MTTAKPLHLRPVADEGRDPEDQQALVNLGGMLDALDMAQFSVLDAVEALKQAYKGAATTKQVEKFLADEAEHQDIVNHLAAAARSIRAARALSSGIVTSPNTH</sequence>
<evidence type="ECO:0000256" key="1">
    <source>
        <dbReference type="SAM" id="MobiDB-lite"/>
    </source>
</evidence>
<keyword evidence="3" id="KW-1185">Reference proteome</keyword>
<accession>A0ABV5XKA0</accession>
<gene>
    <name evidence="2" type="ORF">ACFFQ6_24595</name>
</gene>
<dbReference type="RefSeq" id="WP_206492288.1">
    <property type="nucleotide sequence ID" value="NZ_JBHMAS010000055.1"/>
</dbReference>
<organism evidence="2 3">
    <name type="scientific">Rhodococcus baikonurensis</name>
    <dbReference type="NCBI Taxonomy" id="172041"/>
    <lineage>
        <taxon>Bacteria</taxon>
        <taxon>Bacillati</taxon>
        <taxon>Actinomycetota</taxon>
        <taxon>Actinomycetes</taxon>
        <taxon>Mycobacteriales</taxon>
        <taxon>Nocardiaceae</taxon>
        <taxon>Rhodococcus</taxon>
        <taxon>Rhodococcus erythropolis group</taxon>
    </lineage>
</organism>
<comment type="caution">
    <text evidence="2">The sequence shown here is derived from an EMBL/GenBank/DDBJ whole genome shotgun (WGS) entry which is preliminary data.</text>
</comment>